<keyword evidence="3" id="KW-0597">Phosphoprotein</keyword>
<evidence type="ECO:0000256" key="5">
    <source>
        <dbReference type="ARBA" id="ARBA00022741"/>
    </source>
</evidence>
<dbReference type="InterPro" id="IPR055558">
    <property type="entry name" value="DUF7134"/>
</dbReference>
<dbReference type="EMBL" id="BSTX01000001">
    <property type="protein sequence ID" value="GLZ77602.1"/>
    <property type="molecule type" value="Genomic_DNA"/>
</dbReference>
<dbReference type="EC" id="2.7.13.3" evidence="2"/>
<comment type="caution">
    <text evidence="12">The sequence shown here is derived from an EMBL/GenBank/DDBJ whole genome shotgun (WGS) entry which is preliminary data.</text>
</comment>
<organism evidence="12 13">
    <name type="scientific">Actinorhabdospora filicis</name>
    <dbReference type="NCBI Taxonomy" id="1785913"/>
    <lineage>
        <taxon>Bacteria</taxon>
        <taxon>Bacillati</taxon>
        <taxon>Actinomycetota</taxon>
        <taxon>Actinomycetes</taxon>
        <taxon>Micromonosporales</taxon>
        <taxon>Micromonosporaceae</taxon>
        <taxon>Actinorhabdospora</taxon>
    </lineage>
</organism>
<dbReference type="GO" id="GO:0016020">
    <property type="term" value="C:membrane"/>
    <property type="evidence" value="ECO:0007669"/>
    <property type="project" value="InterPro"/>
</dbReference>
<feature type="region of interest" description="Disordered" evidence="10">
    <location>
        <begin position="356"/>
        <end position="421"/>
    </location>
</feature>
<protein>
    <recommendedName>
        <fullName evidence="2">histidine kinase</fullName>
        <ecNumber evidence="2">2.7.13.3</ecNumber>
    </recommendedName>
</protein>
<evidence type="ECO:0000256" key="3">
    <source>
        <dbReference type="ARBA" id="ARBA00022553"/>
    </source>
</evidence>
<dbReference type="CDD" id="cd16917">
    <property type="entry name" value="HATPase_UhpB-NarQ-NarX-like"/>
    <property type="match status" value="1"/>
</dbReference>
<gene>
    <name evidence="12" type="ORF">Afil01_24090</name>
</gene>
<dbReference type="GO" id="GO:0046983">
    <property type="term" value="F:protein dimerization activity"/>
    <property type="evidence" value="ECO:0007669"/>
    <property type="project" value="InterPro"/>
</dbReference>
<dbReference type="SMART" id="SM00387">
    <property type="entry name" value="HATPase_c"/>
    <property type="match status" value="1"/>
</dbReference>
<evidence type="ECO:0000313" key="12">
    <source>
        <dbReference type="EMBL" id="GLZ77602.1"/>
    </source>
</evidence>
<dbReference type="Pfam" id="PF02518">
    <property type="entry name" value="HATPase_c"/>
    <property type="match status" value="1"/>
</dbReference>
<evidence type="ECO:0000256" key="9">
    <source>
        <dbReference type="SAM" id="Coils"/>
    </source>
</evidence>
<evidence type="ECO:0000256" key="7">
    <source>
        <dbReference type="ARBA" id="ARBA00022840"/>
    </source>
</evidence>
<reference evidence="12" key="1">
    <citation type="submission" date="2023-03" db="EMBL/GenBank/DDBJ databases">
        <title>Actinorhabdospora filicis NBRC 111898.</title>
        <authorList>
            <person name="Ichikawa N."/>
            <person name="Sato H."/>
            <person name="Tonouchi N."/>
        </authorList>
    </citation>
    <scope>NUCLEOTIDE SEQUENCE</scope>
    <source>
        <strain evidence="12">NBRC 111898</strain>
    </source>
</reference>
<accession>A0A9W6W306</accession>
<dbReference type="AlphaFoldDB" id="A0A9W6W306"/>
<dbReference type="Pfam" id="PF07730">
    <property type="entry name" value="HisKA_3"/>
    <property type="match status" value="1"/>
</dbReference>
<dbReference type="Pfam" id="PF23539">
    <property type="entry name" value="DUF7134"/>
    <property type="match status" value="1"/>
</dbReference>
<keyword evidence="7" id="KW-0067">ATP-binding</keyword>
<name>A0A9W6W306_9ACTN</name>
<evidence type="ECO:0000256" key="10">
    <source>
        <dbReference type="SAM" id="MobiDB-lite"/>
    </source>
</evidence>
<evidence type="ECO:0000256" key="2">
    <source>
        <dbReference type="ARBA" id="ARBA00012438"/>
    </source>
</evidence>
<dbReference type="Proteomes" id="UP001165079">
    <property type="component" value="Unassembled WGS sequence"/>
</dbReference>
<dbReference type="Gene3D" id="3.30.565.10">
    <property type="entry name" value="Histidine kinase-like ATPase, C-terminal domain"/>
    <property type="match status" value="1"/>
</dbReference>
<feature type="domain" description="Histidine kinase/HSP90-like ATPase" evidence="11">
    <location>
        <begin position="320"/>
        <end position="412"/>
    </location>
</feature>
<dbReference type="InterPro" id="IPR050482">
    <property type="entry name" value="Sensor_HK_TwoCompSys"/>
</dbReference>
<comment type="catalytic activity">
    <reaction evidence="1">
        <text>ATP + protein L-histidine = ADP + protein N-phospho-L-histidine.</text>
        <dbReference type="EC" id="2.7.13.3"/>
    </reaction>
</comment>
<sequence>MPPAPPPATSPAQPKTDRLSALTLRISAEGEGLAERLRTTNPYIVDTAIAVLVWVALSVQFIVPRAPSLPPASTSSYFLTCLCAVPLIWRRRFPLTVLLLVNVPAMINQYIDGVGQPLPYAGLIATYTVAAISPLTQRLVMNGIALVVIPLAVAFNSNQAREYLFTFFTYFGAYALGRLTHTRQERAREVEARAEQLERTREAEAQRAVAEERARIARDMHDVLSHAVSIMIVQAEAGPLVVRKDPDRAERAFDAIASAGRDAMTQLRRMLGVLKEEPGDALRVPQPTLDDLQGLVSGVSSSGPAVSLDVTGSPTPLPADAQVAIYRIVQEALTNVVKHARATRVTVALDWTPGELTASITDDGRGPSGASDGRGHGMISFRERAAAHGGTVTTGPGPSGGFQVTARFPLTPASEPQEVTR</sequence>
<dbReference type="InterPro" id="IPR036890">
    <property type="entry name" value="HATPase_C_sf"/>
</dbReference>
<keyword evidence="9" id="KW-0175">Coiled coil</keyword>
<keyword evidence="6 12" id="KW-0418">Kinase</keyword>
<evidence type="ECO:0000256" key="1">
    <source>
        <dbReference type="ARBA" id="ARBA00000085"/>
    </source>
</evidence>
<dbReference type="GO" id="GO:0000155">
    <property type="term" value="F:phosphorelay sensor kinase activity"/>
    <property type="evidence" value="ECO:0007669"/>
    <property type="project" value="InterPro"/>
</dbReference>
<keyword evidence="8" id="KW-0902">Two-component regulatory system</keyword>
<dbReference type="Gene3D" id="1.20.5.1930">
    <property type="match status" value="1"/>
</dbReference>
<dbReference type="PANTHER" id="PTHR24421:SF10">
    <property type="entry name" value="NITRATE_NITRITE SENSOR PROTEIN NARQ"/>
    <property type="match status" value="1"/>
</dbReference>
<dbReference type="RefSeq" id="WP_285662703.1">
    <property type="nucleotide sequence ID" value="NZ_BSTX01000001.1"/>
</dbReference>
<dbReference type="GO" id="GO:0005524">
    <property type="term" value="F:ATP binding"/>
    <property type="evidence" value="ECO:0007669"/>
    <property type="project" value="UniProtKB-KW"/>
</dbReference>
<proteinExistence type="predicted"/>
<evidence type="ECO:0000256" key="4">
    <source>
        <dbReference type="ARBA" id="ARBA00022679"/>
    </source>
</evidence>
<dbReference type="InterPro" id="IPR011712">
    <property type="entry name" value="Sig_transdc_His_kin_sub3_dim/P"/>
</dbReference>
<evidence type="ECO:0000259" key="11">
    <source>
        <dbReference type="SMART" id="SM00387"/>
    </source>
</evidence>
<keyword evidence="4" id="KW-0808">Transferase</keyword>
<keyword evidence="5" id="KW-0547">Nucleotide-binding</keyword>
<dbReference type="InterPro" id="IPR003594">
    <property type="entry name" value="HATPase_dom"/>
</dbReference>
<dbReference type="PANTHER" id="PTHR24421">
    <property type="entry name" value="NITRATE/NITRITE SENSOR PROTEIN NARX-RELATED"/>
    <property type="match status" value="1"/>
</dbReference>
<evidence type="ECO:0000313" key="13">
    <source>
        <dbReference type="Proteomes" id="UP001165079"/>
    </source>
</evidence>
<evidence type="ECO:0000256" key="6">
    <source>
        <dbReference type="ARBA" id="ARBA00022777"/>
    </source>
</evidence>
<feature type="coiled-coil region" evidence="9">
    <location>
        <begin position="187"/>
        <end position="214"/>
    </location>
</feature>
<dbReference type="SUPFAM" id="SSF55874">
    <property type="entry name" value="ATPase domain of HSP90 chaperone/DNA topoisomerase II/histidine kinase"/>
    <property type="match status" value="1"/>
</dbReference>
<keyword evidence="13" id="KW-1185">Reference proteome</keyword>
<evidence type="ECO:0000256" key="8">
    <source>
        <dbReference type="ARBA" id="ARBA00023012"/>
    </source>
</evidence>